<sequence length="165" mass="18925">MEMKVRTQAPDLIKELKLNSDLYKTGSRTENVDIAEEANESHSTYTGCLYCGYDLFKTSASKRNKPSLDLNSEVRASNPLSSRVNTNLLSSKRLGNRTRMRGKVERKDVPKTPRIREAEKKQIYTPEMSIQSNRTPRQNLVQFCNTHRIRSMHHELVVSLGNTIK</sequence>
<comment type="caution">
    <text evidence="1">The sequence shown here is derived from an EMBL/GenBank/DDBJ whole genome shotgun (WGS) entry which is preliminary data.</text>
</comment>
<name>A0AAE0SKY5_9BIVA</name>
<dbReference type="EMBL" id="JAEAOA010001231">
    <property type="protein sequence ID" value="KAK3593455.1"/>
    <property type="molecule type" value="Genomic_DNA"/>
</dbReference>
<dbReference type="Proteomes" id="UP001195483">
    <property type="component" value="Unassembled WGS sequence"/>
</dbReference>
<keyword evidence="2" id="KW-1185">Reference proteome</keyword>
<proteinExistence type="predicted"/>
<reference evidence="1" key="1">
    <citation type="journal article" date="2021" name="Genome Biol. Evol.">
        <title>A High-Quality Reference Genome for a Parasitic Bivalve with Doubly Uniparental Inheritance (Bivalvia: Unionida).</title>
        <authorList>
            <person name="Smith C.H."/>
        </authorList>
    </citation>
    <scope>NUCLEOTIDE SEQUENCE</scope>
    <source>
        <strain evidence="1">CHS0354</strain>
    </source>
</reference>
<protein>
    <submittedName>
        <fullName evidence="1">Uncharacterized protein</fullName>
    </submittedName>
</protein>
<accession>A0AAE0SKY5</accession>
<evidence type="ECO:0000313" key="2">
    <source>
        <dbReference type="Proteomes" id="UP001195483"/>
    </source>
</evidence>
<evidence type="ECO:0000313" key="1">
    <source>
        <dbReference type="EMBL" id="KAK3593455.1"/>
    </source>
</evidence>
<reference evidence="1" key="2">
    <citation type="journal article" date="2021" name="Genome Biol. Evol.">
        <title>Developing a high-quality reference genome for a parasitic bivalve with doubly uniparental inheritance (Bivalvia: Unionida).</title>
        <authorList>
            <person name="Smith C.H."/>
        </authorList>
    </citation>
    <scope>NUCLEOTIDE SEQUENCE</scope>
    <source>
        <strain evidence="1">CHS0354</strain>
        <tissue evidence="1">Mantle</tissue>
    </source>
</reference>
<dbReference type="AlphaFoldDB" id="A0AAE0SKY5"/>
<reference evidence="1" key="3">
    <citation type="submission" date="2023-05" db="EMBL/GenBank/DDBJ databases">
        <authorList>
            <person name="Smith C.H."/>
        </authorList>
    </citation>
    <scope>NUCLEOTIDE SEQUENCE</scope>
    <source>
        <strain evidence="1">CHS0354</strain>
        <tissue evidence="1">Mantle</tissue>
    </source>
</reference>
<gene>
    <name evidence="1" type="ORF">CHS0354_020220</name>
</gene>
<organism evidence="1 2">
    <name type="scientific">Potamilus streckersoni</name>
    <dbReference type="NCBI Taxonomy" id="2493646"/>
    <lineage>
        <taxon>Eukaryota</taxon>
        <taxon>Metazoa</taxon>
        <taxon>Spiralia</taxon>
        <taxon>Lophotrochozoa</taxon>
        <taxon>Mollusca</taxon>
        <taxon>Bivalvia</taxon>
        <taxon>Autobranchia</taxon>
        <taxon>Heteroconchia</taxon>
        <taxon>Palaeoheterodonta</taxon>
        <taxon>Unionida</taxon>
        <taxon>Unionoidea</taxon>
        <taxon>Unionidae</taxon>
        <taxon>Ambleminae</taxon>
        <taxon>Lampsilini</taxon>
        <taxon>Potamilus</taxon>
    </lineage>
</organism>